<comment type="caution">
    <text evidence="2">The sequence shown here is derived from an EMBL/GenBank/DDBJ whole genome shotgun (WGS) entry which is preliminary data.</text>
</comment>
<dbReference type="RefSeq" id="WP_280055462.1">
    <property type="nucleotide sequence ID" value="NZ_JAOBYN010000039.1"/>
</dbReference>
<dbReference type="Proteomes" id="UP001158730">
    <property type="component" value="Unassembled WGS sequence"/>
</dbReference>
<dbReference type="CDD" id="cd00397">
    <property type="entry name" value="DNA_BRE_C"/>
    <property type="match status" value="1"/>
</dbReference>
<keyword evidence="1" id="KW-0233">DNA recombination</keyword>
<proteinExistence type="predicted"/>
<evidence type="ECO:0000313" key="2">
    <source>
        <dbReference type="EMBL" id="MDH1057323.1"/>
    </source>
</evidence>
<dbReference type="AlphaFoldDB" id="A0AA42N4D1"/>
<dbReference type="InterPro" id="IPR011010">
    <property type="entry name" value="DNA_brk_join_enz"/>
</dbReference>
<accession>A0AA42N4D1</accession>
<dbReference type="SUPFAM" id="SSF56349">
    <property type="entry name" value="DNA breaking-rejoining enzymes"/>
    <property type="match status" value="1"/>
</dbReference>
<dbReference type="InterPro" id="IPR013762">
    <property type="entry name" value="Integrase-like_cat_sf"/>
</dbReference>
<dbReference type="EMBL" id="JAOBYN010000039">
    <property type="protein sequence ID" value="MDH1057323.1"/>
    <property type="molecule type" value="Genomic_DNA"/>
</dbReference>
<organism evidence="2 3">
    <name type="scientific">Aquipseudomonas alcaligenes</name>
    <name type="common">Pseudomonas alcaligenes</name>
    <dbReference type="NCBI Taxonomy" id="43263"/>
    <lineage>
        <taxon>Bacteria</taxon>
        <taxon>Pseudomonadati</taxon>
        <taxon>Pseudomonadota</taxon>
        <taxon>Gammaproteobacteria</taxon>
        <taxon>Pseudomonadales</taxon>
        <taxon>Pseudomonadaceae</taxon>
        <taxon>Aquipseudomonas</taxon>
    </lineage>
</organism>
<dbReference type="GO" id="GO:0006310">
    <property type="term" value="P:DNA recombination"/>
    <property type="evidence" value="ECO:0007669"/>
    <property type="project" value="UniProtKB-KW"/>
</dbReference>
<dbReference type="Gene3D" id="1.10.443.10">
    <property type="entry name" value="Intergrase catalytic core"/>
    <property type="match status" value="1"/>
</dbReference>
<evidence type="ECO:0000313" key="3">
    <source>
        <dbReference type="Proteomes" id="UP001158730"/>
    </source>
</evidence>
<protein>
    <submittedName>
        <fullName evidence="2">Site-specific integrase</fullName>
    </submittedName>
</protein>
<dbReference type="GO" id="GO:0015074">
    <property type="term" value="P:DNA integration"/>
    <property type="evidence" value="ECO:0007669"/>
    <property type="project" value="InterPro"/>
</dbReference>
<reference evidence="2" key="1">
    <citation type="submission" date="2022-09" db="EMBL/GenBank/DDBJ databases">
        <title>Intensive care unit water sources are persistently colonized with multi-drug resistant bacteria and are the site of extensive horizontal gene transfer of antibiotic resistance genes.</title>
        <authorList>
            <person name="Diorio-Toth L."/>
        </authorList>
    </citation>
    <scope>NUCLEOTIDE SEQUENCE</scope>
    <source>
        <strain evidence="2">GD03990</strain>
    </source>
</reference>
<dbReference type="GO" id="GO:0003677">
    <property type="term" value="F:DNA binding"/>
    <property type="evidence" value="ECO:0007669"/>
    <property type="project" value="InterPro"/>
</dbReference>
<evidence type="ECO:0000256" key="1">
    <source>
        <dbReference type="ARBA" id="ARBA00023172"/>
    </source>
</evidence>
<sequence length="299" mass="33577">MNRAQNKKKTGMNTDTQIAYCSLASHFYATHLPDTPLSELNEFSIIGALLRAAPGYRPDYFRRLRNALALDQKLKGNFWIAQEINRTLNPVTVLDLPRKRKPARRQRISDEDFGRWVQGLLADEMPVEAGALMLISMTGARPCELAGITVDGRRIRIPGAKHSHGGLRGADRELEASQEFCDLVRNALEAFHKEDRSLDSIRMAIHEVAKRIFPRGRIPSMYTLRHQFGANLKASGASRRQMAYVMGHQATDSIGRYGDKRFGRAEAVQVKPAEGADLSRIRATHATYSRSRSKVLHAD</sequence>
<gene>
    <name evidence="2" type="ORF">N5C05_21530</name>
</gene>
<name>A0AA42N4D1_AQUAC</name>